<dbReference type="GO" id="GO:0043138">
    <property type="term" value="F:3'-5' DNA helicase activity"/>
    <property type="evidence" value="ECO:0007669"/>
    <property type="project" value="UniProtKB-UniRule"/>
</dbReference>
<evidence type="ECO:0000256" key="16">
    <source>
        <dbReference type="PROSITE-ProRule" id="PRU00560"/>
    </source>
</evidence>
<dbReference type="Gene3D" id="3.40.50.300">
    <property type="entry name" value="P-loop containing nucleotide triphosphate hydrolases"/>
    <property type="match status" value="2"/>
</dbReference>
<dbReference type="AlphaFoldDB" id="F7XXG1"/>
<dbReference type="Gene3D" id="3.90.320.10">
    <property type="match status" value="1"/>
</dbReference>
<feature type="binding site" evidence="16">
    <location>
        <begin position="21"/>
        <end position="28"/>
    </location>
    <ligand>
        <name>ATP</name>
        <dbReference type="ChEBI" id="CHEBI:30616"/>
    </ligand>
</feature>
<dbReference type="Pfam" id="PF00580">
    <property type="entry name" value="UvrD-helicase"/>
    <property type="match status" value="1"/>
</dbReference>
<keyword evidence="3 15" id="KW-0547">Nucleotide-binding</keyword>
<evidence type="ECO:0000259" key="18">
    <source>
        <dbReference type="PROSITE" id="PS51217"/>
    </source>
</evidence>
<comment type="caution">
    <text evidence="15">Lacks conserved residue(s) required for the propagation of feature annotation.</text>
</comment>
<comment type="catalytic activity">
    <reaction evidence="13 15">
        <text>Couples ATP hydrolysis with the unwinding of duplex DNA by translocating in the 3'-5' direction.</text>
        <dbReference type="EC" id="5.6.2.4"/>
    </reaction>
</comment>
<dbReference type="InterPro" id="IPR004586">
    <property type="entry name" value="RecB"/>
</dbReference>
<dbReference type="InterPro" id="IPR011604">
    <property type="entry name" value="PDDEXK-like_dom_sf"/>
</dbReference>
<evidence type="ECO:0000256" key="12">
    <source>
        <dbReference type="ARBA" id="ARBA00023235"/>
    </source>
</evidence>
<reference evidence="19 20" key="2">
    <citation type="journal article" date="2011" name="Curr. Biol.">
        <title>An interdependent metabolic patchwork in the nested symbiosis of mealybugs.</title>
        <authorList>
            <person name="McCutcheon J.P."/>
            <person name="von Dohlen C.D."/>
        </authorList>
    </citation>
    <scope>NUCLEOTIDE SEQUENCE [LARGE SCALE GENOMIC DNA]</scope>
    <source>
        <strain evidence="19 20">PCIT</strain>
    </source>
</reference>
<feature type="domain" description="UvrD-like helicase C-terminal" evidence="18">
    <location>
        <begin position="477"/>
        <end position="745"/>
    </location>
</feature>
<dbReference type="eggNOG" id="COG1074">
    <property type="taxonomic scope" value="Bacteria"/>
</dbReference>
<reference key="1">
    <citation type="submission" date="2010-09" db="EMBL/GenBank/DDBJ databases">
        <title>An interdependent metabolic patchwork in the nested three-way symbiosis of mealybugs.</title>
        <authorList>
            <person name="McCutcheon J.P."/>
            <person name="von Dohlen C.D."/>
        </authorList>
    </citation>
    <scope>NUCLEOTIDE SEQUENCE</scope>
    <source>
        <strain>PCIT</strain>
    </source>
</reference>
<keyword evidence="7 15" id="KW-0269">Exonuclease</keyword>
<dbReference type="GO" id="GO:0009338">
    <property type="term" value="C:exodeoxyribonuclease V complex"/>
    <property type="evidence" value="ECO:0007669"/>
    <property type="project" value="TreeGrafter"/>
</dbReference>
<dbReference type="GO" id="GO:0016887">
    <property type="term" value="F:ATP hydrolysis activity"/>
    <property type="evidence" value="ECO:0007669"/>
    <property type="project" value="RHEA"/>
</dbReference>
<comment type="similarity">
    <text evidence="15">Belongs to the helicase family. UvrD subfamily.</text>
</comment>
<evidence type="ECO:0000256" key="8">
    <source>
        <dbReference type="ARBA" id="ARBA00022840"/>
    </source>
</evidence>
<dbReference type="GO" id="GO:0008854">
    <property type="term" value="F:exodeoxyribonuclease V activity"/>
    <property type="evidence" value="ECO:0007669"/>
    <property type="project" value="UniProtKB-EC"/>
</dbReference>
<comment type="function">
    <text evidence="15">A helicase/nuclease that prepares dsDNA breaks (DSB) for recombinational DNA repair. Binds to DSBs and unwinds DNA via a highly rapid and processive ATP-dependent bidirectional helicase activity. Unwinds dsDNA until it encounters a Chi (crossover hotspot instigator) sequence from the 3' direction. Cuts ssDNA a few nucleotides 3' to the Chi site. The properties and activities of the enzyme are changed at Chi. The Chi-altered holoenzyme produces a long 3'-ssDNA overhang and facilitates RecA-binding to the ssDNA for homologous DNA recombination and repair. Holoenzyme degrades any linearized DNA that is unable to undergo homologous recombination. In the holoenzyme this subunit contributes ATPase, 3'-5' helicase, exonuclease activity and loads RecA onto ssDNA.</text>
</comment>
<evidence type="ECO:0000256" key="13">
    <source>
        <dbReference type="ARBA" id="ARBA00034617"/>
    </source>
</evidence>
<dbReference type="PANTHER" id="PTHR11070:SF23">
    <property type="entry name" value="RECBCD ENZYME SUBUNIT RECB"/>
    <property type="match status" value="1"/>
</dbReference>
<dbReference type="KEGG" id="men:MEPCIT_129"/>
<dbReference type="PROSITE" id="PS51217">
    <property type="entry name" value="UVRD_HELICASE_CTER"/>
    <property type="match status" value="1"/>
</dbReference>
<comment type="catalytic activity">
    <reaction evidence="15">
        <text>Exonucleolytic cleavage (in the presence of ATP) in either 5'- to 3'- or 3'- to 5'-direction to yield 5'-phosphooligonucleotides.</text>
        <dbReference type="EC" id="3.1.11.5"/>
    </reaction>
</comment>
<dbReference type="GO" id="GO:0046872">
    <property type="term" value="F:metal ion binding"/>
    <property type="evidence" value="ECO:0007669"/>
    <property type="project" value="UniProtKB-KW"/>
</dbReference>
<dbReference type="InterPro" id="IPR000212">
    <property type="entry name" value="DNA_helicase_UvrD/REP"/>
</dbReference>
<name>F7XXG1_MOREP</name>
<dbReference type="GO" id="GO:0005829">
    <property type="term" value="C:cytosol"/>
    <property type="evidence" value="ECO:0007669"/>
    <property type="project" value="TreeGrafter"/>
</dbReference>
<dbReference type="PANTHER" id="PTHR11070">
    <property type="entry name" value="UVRD / RECB / PCRA DNA HELICASE FAMILY MEMBER"/>
    <property type="match status" value="1"/>
</dbReference>
<evidence type="ECO:0000259" key="17">
    <source>
        <dbReference type="PROSITE" id="PS51198"/>
    </source>
</evidence>
<evidence type="ECO:0000256" key="6">
    <source>
        <dbReference type="ARBA" id="ARBA00022806"/>
    </source>
</evidence>
<evidence type="ECO:0000256" key="14">
    <source>
        <dbReference type="ARBA" id="ARBA00048988"/>
    </source>
</evidence>
<proteinExistence type="inferred from homology"/>
<dbReference type="EC" id="5.6.2.4" evidence="15"/>
<evidence type="ECO:0000313" key="20">
    <source>
        <dbReference type="Proteomes" id="UP000000504"/>
    </source>
</evidence>
<keyword evidence="10 15" id="KW-0238">DNA-binding</keyword>
<keyword evidence="6 15" id="KW-0347">Helicase</keyword>
<evidence type="ECO:0000256" key="2">
    <source>
        <dbReference type="ARBA" id="ARBA00022723"/>
    </source>
</evidence>
<dbReference type="GO" id="GO:0003677">
    <property type="term" value="F:DNA binding"/>
    <property type="evidence" value="ECO:0007669"/>
    <property type="project" value="UniProtKB-UniRule"/>
</dbReference>
<comment type="domain">
    <text evidence="15">The N-terminal DNA-binding domain is a ssDNA-dependent ATPase and has ATP-dependent 3'-5' helicase function. This domain interacts with RecC.</text>
</comment>
<comment type="miscellaneous">
    <text evidence="15">In the RecBCD complex, RecB has a slow 3'-5' helicase, an exonuclease activity and loads RecA onto ssDNA, RecD has a fast 5'-3' helicase activity, while RecC stimulates the ATPase and processivity of the RecB helicase and contributes to recognition of the Chi site.</text>
</comment>
<dbReference type="CDD" id="cd22352">
    <property type="entry name" value="RecB_C-like"/>
    <property type="match status" value="1"/>
</dbReference>
<comment type="subunit">
    <text evidence="15">Heterotrimer of RecB, RecC and RecD. All subunits contribute to DNA-binding. Interacts with RecA.</text>
</comment>
<protein>
    <recommendedName>
        <fullName evidence="15">RecBCD enzyme subunit RecB</fullName>
        <ecNumber evidence="15">3.1.11.5</ecNumber>
        <ecNumber evidence="15">5.6.2.4</ecNumber>
    </recommendedName>
    <alternativeName>
        <fullName evidence="15">DNA 3'-5' helicase subunit RecB</fullName>
    </alternativeName>
    <alternativeName>
        <fullName evidence="15">Exonuclease V subunit RecB</fullName>
        <shortName evidence="15">ExoV subunit RecB</shortName>
    </alternativeName>
    <alternativeName>
        <fullName evidence="15">Helicase/nuclease RecBCD subunit RecB</fullName>
    </alternativeName>
</protein>
<evidence type="ECO:0000256" key="9">
    <source>
        <dbReference type="ARBA" id="ARBA00022842"/>
    </source>
</evidence>
<gene>
    <name evidence="15 19" type="primary">recB</name>
    <name evidence="19" type="ordered locus">MEPCIT_129</name>
</gene>
<dbReference type="STRING" id="903503.MEPCIT_129"/>
<comment type="catalytic activity">
    <reaction evidence="14 15">
        <text>ATP + H2O = ADP + phosphate + H(+)</text>
        <dbReference type="Rhea" id="RHEA:13065"/>
        <dbReference type="ChEBI" id="CHEBI:15377"/>
        <dbReference type="ChEBI" id="CHEBI:15378"/>
        <dbReference type="ChEBI" id="CHEBI:30616"/>
        <dbReference type="ChEBI" id="CHEBI:43474"/>
        <dbReference type="ChEBI" id="CHEBI:456216"/>
        <dbReference type="EC" id="5.6.2.4"/>
    </reaction>
</comment>
<evidence type="ECO:0000256" key="1">
    <source>
        <dbReference type="ARBA" id="ARBA00022722"/>
    </source>
</evidence>
<dbReference type="InterPro" id="IPR011335">
    <property type="entry name" value="Restrct_endonuc-II-like"/>
</dbReference>
<organism evidence="19 20">
    <name type="scientific">Moranella endobia (strain PCIT)</name>
    <dbReference type="NCBI Taxonomy" id="903503"/>
    <lineage>
        <taxon>Bacteria</taxon>
        <taxon>Pseudomonadati</taxon>
        <taxon>Pseudomonadota</taxon>
        <taxon>Gammaproteobacteria</taxon>
        <taxon>Enterobacterales</taxon>
        <taxon>Enterobacteriaceae</taxon>
        <taxon>Candidatus Moranella</taxon>
    </lineage>
</organism>
<feature type="region of interest" description="DNA-binding and helicase activity, interacts with RecC" evidence="15">
    <location>
        <begin position="1"/>
        <end position="853"/>
    </location>
</feature>
<dbReference type="GO" id="GO:0005524">
    <property type="term" value="F:ATP binding"/>
    <property type="evidence" value="ECO:0007669"/>
    <property type="project" value="UniProtKB-UniRule"/>
</dbReference>
<keyword evidence="2" id="KW-0479">Metal-binding</keyword>
<keyword evidence="20" id="KW-1185">Reference proteome</keyword>
<evidence type="ECO:0000256" key="4">
    <source>
        <dbReference type="ARBA" id="ARBA00022763"/>
    </source>
</evidence>
<keyword evidence="5 15" id="KW-0378">Hydrolase</keyword>
<dbReference type="Gene3D" id="1.10.486.10">
    <property type="entry name" value="PCRA, domain 4"/>
    <property type="match status" value="1"/>
</dbReference>
<feature type="domain" description="UvrD-like helicase ATP-binding" evidence="17">
    <location>
        <begin position="1"/>
        <end position="447"/>
    </location>
</feature>
<dbReference type="NCBIfam" id="TIGR00609">
    <property type="entry name" value="recB"/>
    <property type="match status" value="1"/>
</dbReference>
<dbReference type="EC" id="3.1.11.5" evidence="15"/>
<dbReference type="PROSITE" id="PS51198">
    <property type="entry name" value="UVRD_HELICASE_ATP_BIND"/>
    <property type="match status" value="1"/>
</dbReference>
<evidence type="ECO:0000256" key="11">
    <source>
        <dbReference type="ARBA" id="ARBA00023204"/>
    </source>
</evidence>
<dbReference type="InterPro" id="IPR014017">
    <property type="entry name" value="DNA_helicase_UvrD-like_C"/>
</dbReference>
<keyword evidence="1 15" id="KW-0540">Nuclease</keyword>
<keyword evidence="12 15" id="KW-0413">Isomerase</keyword>
<dbReference type="InterPro" id="IPR027417">
    <property type="entry name" value="P-loop_NTPase"/>
</dbReference>
<keyword evidence="9" id="KW-0460">Magnesium</keyword>
<dbReference type="GO" id="GO:0000724">
    <property type="term" value="P:double-strand break repair via homologous recombination"/>
    <property type="evidence" value="ECO:0007669"/>
    <property type="project" value="UniProtKB-UniRule"/>
</dbReference>
<dbReference type="HOGENOM" id="CLU_001114_6_0_6"/>
<dbReference type="InterPro" id="IPR014016">
    <property type="entry name" value="UvrD-like_ATP-bd"/>
</dbReference>
<dbReference type="HAMAP" id="MF_01485">
    <property type="entry name" value="RecB"/>
    <property type="match status" value="1"/>
</dbReference>
<dbReference type="SUPFAM" id="SSF52540">
    <property type="entry name" value="P-loop containing nucleoside triphosphate hydrolases"/>
    <property type="match status" value="1"/>
</dbReference>
<accession>F7XXG1</accession>
<dbReference type="Gene3D" id="1.10.3170.10">
    <property type="entry name" value="Recbcd, chain B, domain 2"/>
    <property type="match status" value="1"/>
</dbReference>
<evidence type="ECO:0000256" key="3">
    <source>
        <dbReference type="ARBA" id="ARBA00022741"/>
    </source>
</evidence>
<dbReference type="SUPFAM" id="SSF52980">
    <property type="entry name" value="Restriction endonuclease-like"/>
    <property type="match status" value="1"/>
</dbReference>
<keyword evidence="11 15" id="KW-0234">DNA repair</keyword>
<sequence length="1180" mass="134425">MIFDSFNPLTLPLQGTRLIEASAGTGKTYNLTVLYLRLLLGLGGETAYPRPLSVEEILVVTFTDTATKELRSRIRANIHLLMLACMRGESNDSLLAAILVQISDRRLAALHLLAAERQMDNATIYTIHSFCKHILNNAVTSNILFPQTFLDDESCLYQQVSAEFWRSHCHKLPLEVARMVQQYWEGPANLLAELLPYLQGELPMVCNPPDITESILARHARIIAVIADLKQQWRTSALELMTLLESHKLDRRIYSSNNLRTWLAKIDYWVSEPTVDDQVPNELARFKSSVLEEQTTDGEPPRHELFAAVEAFYQSRLSLRELIFFMALIEIRQALKQEKQRRNEIGFDDLLSRLDQALAGGSSGAALAESVRKRYPVAIIDEFQDTDPQQYRIFRQIYVGQSNCGMLLMGDPKQAIYAFRGADIFTYMCARNEVDAHYTLDTNWRSSPGMINAVNHLFQSLPSPFIFSDIPFLPVMPATVNQTLRLVVQHQPQPALRIWLQPGAGVGISEYKQYMARQCAATIQDLLCAACEGKAWLEGRLGKQQLIQASDITVLVRNRSEAALVYAALAELLIPAVQLSNRDSVFNTPEARELQWILQAVLTTEKKNELRRALATCLLGLNATAIDTLNNDERLWNKMVEDFAGYRQHWQKHGILPMLRKIMVKFCIAESLLASQGGERRLTNLLHLGELLQEASTQIVDNEFALVRWLALQVASPNSQETNQQLRLENDRHLVQIMTVHKSKGLEFPLVFLPFAADFRVQKRPMFHDRDKYGAWLDLSAAKDSLLLAEEERLAEDVRLLYVALTRSIYHCSIGIAPLYRGSRKKSGISDLHLSALGYLVQQGQDGNVEHLHERLADLVARASGDIFLCDSLTWPAVTKLKLTPTPTPLLQARSWPAPPKDIWSWKVTSGMQLYGSSSIIESQPRLDVDALGEKQEERKEELLQLTPHTFPRGAVSGTFLHGLFKNIDFNRPLDQQYLSDVLTQKGIKAIWLPVIMHWIKSIITIPLDGYSLSLNQLTPASRYAELSFYLPIDAVVQAHKLDRICKRYDPLSARCPPLDFLQFRGMLKGYIDLVFRWQGRYYLLEYKSNWLGEDIDAYTRPAIEQAMITHRYVLQYQLYALALHRFLGQRLLDYNYQRDFGGIYYLFMRGIDLAQPENGLFYCRPDIVLVEELNNLFIG</sequence>
<dbReference type="OrthoDB" id="9810135at2"/>
<evidence type="ECO:0000256" key="5">
    <source>
        <dbReference type="ARBA" id="ARBA00022801"/>
    </source>
</evidence>
<dbReference type="NCBIfam" id="NF008128">
    <property type="entry name" value="PRK10876.1"/>
    <property type="match status" value="1"/>
</dbReference>
<keyword evidence="8 15" id="KW-0067">ATP-binding</keyword>
<evidence type="ECO:0000313" key="19">
    <source>
        <dbReference type="EMBL" id="AEI74787.1"/>
    </source>
</evidence>
<comment type="domain">
    <text evidence="15">The C-terminal domain has nuclease activity and interacts with RecD. It interacts with RecA, facilitating its loading onto ssDNA.</text>
</comment>
<dbReference type="EMBL" id="CP002243">
    <property type="protein sequence ID" value="AEI74787.1"/>
    <property type="molecule type" value="Genomic_DNA"/>
</dbReference>
<evidence type="ECO:0000256" key="7">
    <source>
        <dbReference type="ARBA" id="ARBA00022839"/>
    </source>
</evidence>
<dbReference type="Proteomes" id="UP000000504">
    <property type="component" value="Chromosome"/>
</dbReference>
<evidence type="ECO:0000256" key="10">
    <source>
        <dbReference type="ARBA" id="ARBA00023125"/>
    </source>
</evidence>
<dbReference type="RefSeq" id="WP_013975538.1">
    <property type="nucleotide sequence ID" value="NC_015735.1"/>
</dbReference>
<dbReference type="Pfam" id="PF13361">
    <property type="entry name" value="UvrD_C"/>
    <property type="match status" value="1"/>
</dbReference>
<keyword evidence="4 15" id="KW-0227">DNA damage</keyword>
<evidence type="ECO:0000256" key="15">
    <source>
        <dbReference type="HAMAP-Rule" id="MF_01485"/>
    </source>
</evidence>
<feature type="region of interest" description="Nuclease activity, interacts with RecD and RecA" evidence="15">
    <location>
        <begin position="905"/>
        <end position="1180"/>
    </location>
</feature>